<comment type="caution">
    <text evidence="2">The sequence shown here is derived from an EMBL/GenBank/DDBJ whole genome shotgun (WGS) entry which is preliminary data.</text>
</comment>
<reference evidence="2" key="1">
    <citation type="submission" date="2020-10" db="EMBL/GenBank/DDBJ databases">
        <title>Taxonomic study of unclassified bacteria belonging to the class Ktedonobacteria.</title>
        <authorList>
            <person name="Yabe S."/>
            <person name="Wang C.M."/>
            <person name="Zheng Y."/>
            <person name="Sakai Y."/>
            <person name="Cavaletti L."/>
            <person name="Monciardini P."/>
            <person name="Donadio S."/>
        </authorList>
    </citation>
    <scope>NUCLEOTIDE SEQUENCE</scope>
    <source>
        <strain evidence="2">SOSP1-1</strain>
    </source>
</reference>
<organism evidence="2 3">
    <name type="scientific">Ktedonospora formicarum</name>
    <dbReference type="NCBI Taxonomy" id="2778364"/>
    <lineage>
        <taxon>Bacteria</taxon>
        <taxon>Bacillati</taxon>
        <taxon>Chloroflexota</taxon>
        <taxon>Ktedonobacteria</taxon>
        <taxon>Ktedonobacterales</taxon>
        <taxon>Ktedonobacteraceae</taxon>
        <taxon>Ktedonospora</taxon>
    </lineage>
</organism>
<accession>A0A8J3IFI6</accession>
<keyword evidence="1" id="KW-0472">Membrane</keyword>
<keyword evidence="1" id="KW-0812">Transmembrane</keyword>
<feature type="transmembrane region" description="Helical" evidence="1">
    <location>
        <begin position="20"/>
        <end position="39"/>
    </location>
</feature>
<evidence type="ECO:0000256" key="1">
    <source>
        <dbReference type="SAM" id="Phobius"/>
    </source>
</evidence>
<feature type="transmembrane region" description="Helical" evidence="1">
    <location>
        <begin position="46"/>
        <end position="66"/>
    </location>
</feature>
<evidence type="ECO:0000313" key="3">
    <source>
        <dbReference type="Proteomes" id="UP000612362"/>
    </source>
</evidence>
<dbReference type="Proteomes" id="UP000612362">
    <property type="component" value="Unassembled WGS sequence"/>
</dbReference>
<name>A0A8J3IFI6_9CHLR</name>
<proteinExistence type="predicted"/>
<evidence type="ECO:0000313" key="2">
    <source>
        <dbReference type="EMBL" id="GHO51408.1"/>
    </source>
</evidence>
<keyword evidence="3" id="KW-1185">Reference proteome</keyword>
<dbReference type="EMBL" id="BNJF01000012">
    <property type="protein sequence ID" value="GHO51408.1"/>
    <property type="molecule type" value="Genomic_DNA"/>
</dbReference>
<gene>
    <name evidence="2" type="ORF">KSX_95710</name>
</gene>
<dbReference type="AlphaFoldDB" id="A0A8J3IFI6"/>
<sequence>MIPFWQVIYTLDAWHDGELVVIGVILLAWLCIGCLVSGLCRSCYPLCVSFVCVWVAMAGVIIMVTMQS</sequence>
<keyword evidence="1" id="KW-1133">Transmembrane helix</keyword>
<protein>
    <submittedName>
        <fullName evidence="2">Uncharacterized protein</fullName>
    </submittedName>
</protein>